<name>A0ABS2R7Z1_9BACI</name>
<dbReference type="EMBL" id="JAFBFH010000018">
    <property type="protein sequence ID" value="MBM7715758.1"/>
    <property type="molecule type" value="Genomic_DNA"/>
</dbReference>
<dbReference type="InterPro" id="IPR000551">
    <property type="entry name" value="MerR-type_HTH_dom"/>
</dbReference>
<dbReference type="InterPro" id="IPR047057">
    <property type="entry name" value="MerR_fam"/>
</dbReference>
<dbReference type="CDD" id="cd01106">
    <property type="entry name" value="HTH_TipAL-Mta"/>
    <property type="match status" value="1"/>
</dbReference>
<evidence type="ECO:0000313" key="4">
    <source>
        <dbReference type="EMBL" id="MBM7715758.1"/>
    </source>
</evidence>
<protein>
    <submittedName>
        <fullName evidence="4">DNA-binding transcriptional MerR regulator</fullName>
    </submittedName>
</protein>
<gene>
    <name evidence="4" type="ORF">JOC94_002747</name>
</gene>
<dbReference type="PROSITE" id="PS50937">
    <property type="entry name" value="HTH_MERR_2"/>
    <property type="match status" value="1"/>
</dbReference>
<dbReference type="Gene3D" id="1.10.1660.10">
    <property type="match status" value="1"/>
</dbReference>
<dbReference type="PANTHER" id="PTHR30204:SF96">
    <property type="entry name" value="CHROMOSOME-ANCHORING PROTEIN RACA"/>
    <property type="match status" value="1"/>
</dbReference>
<reference evidence="4 5" key="1">
    <citation type="submission" date="2021-01" db="EMBL/GenBank/DDBJ databases">
        <title>Genomic Encyclopedia of Type Strains, Phase IV (KMG-IV): sequencing the most valuable type-strain genomes for metagenomic binning, comparative biology and taxonomic classification.</title>
        <authorList>
            <person name="Goeker M."/>
        </authorList>
    </citation>
    <scope>NUCLEOTIDE SEQUENCE [LARGE SCALE GENOMIC DNA]</scope>
    <source>
        <strain evidence="4 5">DSM 105453</strain>
    </source>
</reference>
<proteinExistence type="predicted"/>
<keyword evidence="2" id="KW-0175">Coiled coil</keyword>
<organism evidence="4 5">
    <name type="scientific">Siminovitchia thermophila</name>
    <dbReference type="NCBI Taxonomy" id="1245522"/>
    <lineage>
        <taxon>Bacteria</taxon>
        <taxon>Bacillati</taxon>
        <taxon>Bacillota</taxon>
        <taxon>Bacilli</taxon>
        <taxon>Bacillales</taxon>
        <taxon>Bacillaceae</taxon>
        <taxon>Siminovitchia</taxon>
    </lineage>
</organism>
<feature type="domain" description="HTH merR-type" evidence="3">
    <location>
        <begin position="6"/>
        <end position="75"/>
    </location>
</feature>
<evidence type="ECO:0000313" key="5">
    <source>
        <dbReference type="Proteomes" id="UP000823485"/>
    </source>
</evidence>
<dbReference type="InterPro" id="IPR009061">
    <property type="entry name" value="DNA-bd_dom_put_sf"/>
</dbReference>
<evidence type="ECO:0000259" key="3">
    <source>
        <dbReference type="PROSITE" id="PS50937"/>
    </source>
</evidence>
<keyword evidence="1 4" id="KW-0238">DNA-binding</keyword>
<feature type="coiled-coil region" evidence="2">
    <location>
        <begin position="83"/>
        <end position="117"/>
    </location>
</feature>
<dbReference type="Proteomes" id="UP000823485">
    <property type="component" value="Unassembled WGS sequence"/>
</dbReference>
<dbReference type="Pfam" id="PF13411">
    <property type="entry name" value="MerR_1"/>
    <property type="match status" value="1"/>
</dbReference>
<dbReference type="GO" id="GO:0003677">
    <property type="term" value="F:DNA binding"/>
    <property type="evidence" value="ECO:0007669"/>
    <property type="project" value="UniProtKB-KW"/>
</dbReference>
<accession>A0ABS2R7Z1</accession>
<dbReference type="PANTHER" id="PTHR30204">
    <property type="entry name" value="REDOX-CYCLING DRUG-SENSING TRANSCRIPTIONAL ACTIVATOR SOXR"/>
    <property type="match status" value="1"/>
</dbReference>
<dbReference type="SUPFAM" id="SSF46955">
    <property type="entry name" value="Putative DNA-binding domain"/>
    <property type="match status" value="1"/>
</dbReference>
<sequence length="253" mass="29960">MSREKFYRIGEFSEKTGIPVRTLHYYDEMNLLTPRKDKSSGHRLYSHKDASELQKIVTFQSLGYRLEEIKKLLTEKSFDLGLKETLQLQKESLKAEKERIETTLTTIDRTMKLLEQQEEVDGAVLMSLIRAFQTEKEQRQWAEKSIPKDALDSVFSKTKQEKLALDQAYIEFCKGVKELYGRPIEDAQVQQFLKEYVESVLEYIGEETFKRLPPMEKMPNDELEKWAITPFSEEEEEWLNQALAFYLERYEKE</sequence>
<keyword evidence="5" id="KW-1185">Reference proteome</keyword>
<evidence type="ECO:0000256" key="1">
    <source>
        <dbReference type="ARBA" id="ARBA00023125"/>
    </source>
</evidence>
<dbReference type="SMART" id="SM00422">
    <property type="entry name" value="HTH_MERR"/>
    <property type="match status" value="1"/>
</dbReference>
<dbReference type="RefSeq" id="WP_077111480.1">
    <property type="nucleotide sequence ID" value="NZ_JAFBFH010000018.1"/>
</dbReference>
<evidence type="ECO:0000256" key="2">
    <source>
        <dbReference type="SAM" id="Coils"/>
    </source>
</evidence>
<comment type="caution">
    <text evidence="4">The sequence shown here is derived from an EMBL/GenBank/DDBJ whole genome shotgun (WGS) entry which is preliminary data.</text>
</comment>
<dbReference type="Gene3D" id="6.10.250.360">
    <property type="match status" value="1"/>
</dbReference>